<reference evidence="1 2" key="1">
    <citation type="submission" date="2023-07" db="EMBL/GenBank/DDBJ databases">
        <title>Sorghum-associated microbial communities from plants grown in Nebraska, USA.</title>
        <authorList>
            <person name="Schachtman D."/>
        </authorList>
    </citation>
    <scope>NUCLEOTIDE SEQUENCE [LARGE SCALE GENOMIC DNA]</scope>
    <source>
        <strain evidence="1 2">3773</strain>
    </source>
</reference>
<dbReference type="Proteomes" id="UP001255185">
    <property type="component" value="Unassembled WGS sequence"/>
</dbReference>
<accession>A0ABU1TMI1</accession>
<evidence type="ECO:0000313" key="1">
    <source>
        <dbReference type="EMBL" id="MDR6967174.1"/>
    </source>
</evidence>
<dbReference type="EMBL" id="JAVDVI010000004">
    <property type="protein sequence ID" value="MDR6967174.1"/>
    <property type="molecule type" value="Genomic_DNA"/>
</dbReference>
<gene>
    <name evidence="1" type="ORF">J2X31_001181</name>
</gene>
<dbReference type="RefSeq" id="WP_310025171.1">
    <property type="nucleotide sequence ID" value="NZ_JAVDVI010000004.1"/>
</dbReference>
<name>A0ABU1TMI1_9FLAO</name>
<evidence type="ECO:0008006" key="3">
    <source>
        <dbReference type="Google" id="ProtNLM"/>
    </source>
</evidence>
<organism evidence="1 2">
    <name type="scientific">Flavobacterium arsenatis</name>
    <dbReference type="NCBI Taxonomy" id="1484332"/>
    <lineage>
        <taxon>Bacteria</taxon>
        <taxon>Pseudomonadati</taxon>
        <taxon>Bacteroidota</taxon>
        <taxon>Flavobacteriia</taxon>
        <taxon>Flavobacteriales</taxon>
        <taxon>Flavobacteriaceae</taxon>
        <taxon>Flavobacterium</taxon>
    </lineage>
</organism>
<protein>
    <recommendedName>
        <fullName evidence="3">LVIVD repeat-containing protein</fullName>
    </recommendedName>
</protein>
<keyword evidence="2" id="KW-1185">Reference proteome</keyword>
<comment type="caution">
    <text evidence="1">The sequence shown here is derived from an EMBL/GenBank/DDBJ whole genome shotgun (WGS) entry which is preliminary data.</text>
</comment>
<evidence type="ECO:0000313" key="2">
    <source>
        <dbReference type="Proteomes" id="UP001255185"/>
    </source>
</evidence>
<dbReference type="PROSITE" id="PS51257">
    <property type="entry name" value="PROKAR_LIPOPROTEIN"/>
    <property type="match status" value="1"/>
</dbReference>
<proteinExistence type="predicted"/>
<sequence>MKLLKFIVLFFIIISCSNDGSSESISNGDGKGGSLAIFALKGNYLYTVDNANLNVFSLINTSEPSKVNTINVGFDIETLFSFGENLYIGSRSGMYIYSVTNPENPVRLSSVQHFTACDPVVANETHSFITLHSNNNCGNMINILEIYDTTNPNQPLLIHRRNLVAPKGLGLYHNFLIICDDEIKIFDIENPTEPVLVKAIPKACFDVIIDGDELYAIGQNGLYRYTLNQQDITNVTFQSEIIF</sequence>
<dbReference type="Pfam" id="PF08309">
    <property type="entry name" value="LVIVD"/>
    <property type="match status" value="2"/>
</dbReference>
<dbReference type="InterPro" id="IPR013211">
    <property type="entry name" value="LVIVD"/>
</dbReference>
<dbReference type="SUPFAM" id="SSF63825">
    <property type="entry name" value="YWTD domain"/>
    <property type="match status" value="1"/>
</dbReference>